<reference evidence="2" key="1">
    <citation type="submission" date="2023-11" db="EMBL/GenBank/DDBJ databases">
        <authorList>
            <person name="De Vega J J."/>
            <person name="De Vega J J."/>
        </authorList>
    </citation>
    <scope>NUCLEOTIDE SEQUENCE</scope>
</reference>
<keyword evidence="3" id="KW-1185">Reference proteome</keyword>
<sequence length="84" mass="9677">MHSYHAERKRHSMDIYFQITGLDLWKTQGVKALLDSSCSTHCIDTYYACAERLEIQELPQPIGAQNTNNTEHQWPNHPLHGLVS</sequence>
<proteinExistence type="predicted"/>
<feature type="region of interest" description="Disordered" evidence="1">
    <location>
        <begin position="60"/>
        <end position="84"/>
    </location>
</feature>
<dbReference type="AlphaFoldDB" id="A0AAD2H7W7"/>
<dbReference type="Proteomes" id="UP001295794">
    <property type="component" value="Unassembled WGS sequence"/>
</dbReference>
<dbReference type="EMBL" id="CAVNYO010000138">
    <property type="protein sequence ID" value="CAK5269027.1"/>
    <property type="molecule type" value="Genomic_DNA"/>
</dbReference>
<evidence type="ECO:0000313" key="2">
    <source>
        <dbReference type="EMBL" id="CAK5269027.1"/>
    </source>
</evidence>
<evidence type="ECO:0000256" key="1">
    <source>
        <dbReference type="SAM" id="MobiDB-lite"/>
    </source>
</evidence>
<organism evidence="2 3">
    <name type="scientific">Mycena citricolor</name>
    <dbReference type="NCBI Taxonomy" id="2018698"/>
    <lineage>
        <taxon>Eukaryota</taxon>
        <taxon>Fungi</taxon>
        <taxon>Dikarya</taxon>
        <taxon>Basidiomycota</taxon>
        <taxon>Agaricomycotina</taxon>
        <taxon>Agaricomycetes</taxon>
        <taxon>Agaricomycetidae</taxon>
        <taxon>Agaricales</taxon>
        <taxon>Marasmiineae</taxon>
        <taxon>Mycenaceae</taxon>
        <taxon>Mycena</taxon>
    </lineage>
</organism>
<evidence type="ECO:0000313" key="3">
    <source>
        <dbReference type="Proteomes" id="UP001295794"/>
    </source>
</evidence>
<comment type="caution">
    <text evidence="2">The sequence shown here is derived from an EMBL/GenBank/DDBJ whole genome shotgun (WGS) entry which is preliminary data.</text>
</comment>
<protein>
    <submittedName>
        <fullName evidence="2">Uncharacterized protein</fullName>
    </submittedName>
</protein>
<feature type="compositionally biased region" description="Polar residues" evidence="1">
    <location>
        <begin position="63"/>
        <end position="73"/>
    </location>
</feature>
<gene>
    <name evidence="2" type="ORF">MYCIT1_LOCUS12444</name>
</gene>
<name>A0AAD2H7W7_9AGAR</name>
<accession>A0AAD2H7W7</accession>